<reference evidence="3" key="1">
    <citation type="journal article" date="2011" name="MBio">
        <title>Novel metabolic attributes of the genus Cyanothece, comprising a group of unicellular nitrogen-fixing Cyanobacteria.</title>
        <authorList>
            <person name="Bandyopadhyay A."/>
            <person name="Elvitigala T."/>
            <person name="Welsh E."/>
            <person name="Stockel J."/>
            <person name="Liberton M."/>
            <person name="Min H."/>
            <person name="Sherman L.A."/>
            <person name="Pakrasi H.B."/>
        </authorList>
    </citation>
    <scope>NUCLEOTIDE SEQUENCE [LARGE SCALE GENOMIC DNA]</scope>
    <source>
        <strain evidence="3">PCC 7424</strain>
    </source>
</reference>
<dbReference type="Pfam" id="PF03091">
    <property type="entry name" value="CutA1"/>
    <property type="match status" value="1"/>
</dbReference>
<organism evidence="2 3">
    <name type="scientific">Gloeothece citriformis (strain PCC 7424)</name>
    <name type="common">Cyanothece sp. (strain PCC 7424)</name>
    <dbReference type="NCBI Taxonomy" id="65393"/>
    <lineage>
        <taxon>Bacteria</taxon>
        <taxon>Bacillati</taxon>
        <taxon>Cyanobacteriota</taxon>
        <taxon>Cyanophyceae</taxon>
        <taxon>Oscillatoriophycideae</taxon>
        <taxon>Chroococcales</taxon>
        <taxon>Aphanothecaceae</taxon>
        <taxon>Gloeothece</taxon>
        <taxon>Gloeothece citriformis</taxon>
    </lineage>
</organism>
<accession>B7KCP9</accession>
<gene>
    <name evidence="2" type="ordered locus">PCC7424_3199</name>
</gene>
<keyword evidence="3" id="KW-1185">Reference proteome</keyword>
<proteinExistence type="inferred from homology"/>
<dbReference type="AlphaFoldDB" id="B7KCP9"/>
<dbReference type="InterPro" id="IPR011322">
    <property type="entry name" value="N-reg_PII-like_a/b"/>
</dbReference>
<dbReference type="SUPFAM" id="SSF54913">
    <property type="entry name" value="GlnB-like"/>
    <property type="match status" value="1"/>
</dbReference>
<evidence type="ECO:0000313" key="2">
    <source>
        <dbReference type="EMBL" id="ACK71600.1"/>
    </source>
</evidence>
<evidence type="ECO:0000313" key="3">
    <source>
        <dbReference type="Proteomes" id="UP000002384"/>
    </source>
</evidence>
<dbReference type="Gene3D" id="3.30.70.120">
    <property type="match status" value="1"/>
</dbReference>
<dbReference type="GO" id="GO:0010038">
    <property type="term" value="P:response to metal ion"/>
    <property type="evidence" value="ECO:0007669"/>
    <property type="project" value="InterPro"/>
</dbReference>
<dbReference type="InterPro" id="IPR004323">
    <property type="entry name" value="Ion_tolerance_CutA"/>
</dbReference>
<comment type="similarity">
    <text evidence="1">Belongs to the CutA family.</text>
</comment>
<protein>
    <submittedName>
        <fullName evidence="2">CutA1 divalent ion tolerance protein</fullName>
    </submittedName>
</protein>
<evidence type="ECO:0000256" key="1">
    <source>
        <dbReference type="ARBA" id="ARBA00010169"/>
    </source>
</evidence>
<name>B7KCP9_GLOC7</name>
<dbReference type="PANTHER" id="PTHR23419:SF8">
    <property type="entry name" value="FI09726P"/>
    <property type="match status" value="1"/>
</dbReference>
<dbReference type="OrthoDB" id="37622at2"/>
<dbReference type="KEGG" id="cyc:PCC7424_3199"/>
<dbReference type="HOGENOM" id="CLU_098807_3_1_3"/>
<dbReference type="STRING" id="65393.PCC7424_3199"/>
<dbReference type="EMBL" id="CP001291">
    <property type="protein sequence ID" value="ACK71600.1"/>
    <property type="molecule type" value="Genomic_DNA"/>
</dbReference>
<sequence length="108" mass="12199">MTDSVTEYGIVLVTTSSQEEAEAIAFALIESVLAACVTVMPVQSIYKWQGDIYNEQEWQLIIKTKLEQFQDLSDKVIELHSYDVPEIIALPIVDGSESYLTWIGENVR</sequence>
<dbReference type="Proteomes" id="UP000002384">
    <property type="component" value="Chromosome"/>
</dbReference>
<dbReference type="PANTHER" id="PTHR23419">
    <property type="entry name" value="DIVALENT CATION TOLERANCE CUTA-RELATED"/>
    <property type="match status" value="1"/>
</dbReference>
<dbReference type="RefSeq" id="WP_015955197.1">
    <property type="nucleotide sequence ID" value="NC_011729.1"/>
</dbReference>
<dbReference type="InterPro" id="IPR015867">
    <property type="entry name" value="N-reg_PII/ATP_PRibTrfase_C"/>
</dbReference>
<dbReference type="GO" id="GO:0005507">
    <property type="term" value="F:copper ion binding"/>
    <property type="evidence" value="ECO:0007669"/>
    <property type="project" value="TreeGrafter"/>
</dbReference>
<dbReference type="eggNOG" id="COG1324">
    <property type="taxonomic scope" value="Bacteria"/>
</dbReference>